<evidence type="ECO:0000313" key="2">
    <source>
        <dbReference type="Proteomes" id="UP000260216"/>
    </source>
</evidence>
<reference evidence="1 2" key="1">
    <citation type="submission" date="2018-07" db="EMBL/GenBank/DDBJ databases">
        <authorList>
            <person name="Wofford K.M."/>
            <person name="Typhair T.J."/>
            <person name="Gonzales M.A."/>
            <person name="Castillo J.C."/>
            <person name="Smith B.R."/>
            <person name="Klug H.M."/>
            <person name="Hughes L.E."/>
            <person name="Garlena R.A."/>
            <person name="Russell D.A."/>
            <person name="Pope W.H."/>
            <person name="Jacobs-Sera D."/>
            <person name="Hatfull G.F."/>
        </authorList>
    </citation>
    <scope>NUCLEOTIDE SEQUENCE [LARGE SCALE GENOMIC DNA]</scope>
</reference>
<dbReference type="KEGG" id="vg:55609579"/>
<sequence>MKTCIKCKNSLELSAFSKNAAKKDGLQNTCKECRKAYQKTWYKENSTVHKQRVYSSRNLIKQWVYDYLASHPCVDCGESRIPCLDFDHRDPSEKSFNIGGLGASINGLDRVKAEVLKCDVRCSNCHRVRTAEQFGWYAFTMQDGGGSSMSGS</sequence>
<gene>
    <name evidence="1" type="primary">171</name>
    <name evidence="1" type="ORF">SEA_WOFFORD_171</name>
</gene>
<dbReference type="RefSeq" id="YP_009839830.1">
    <property type="nucleotide sequence ID" value="NC_048722.1"/>
</dbReference>
<keyword evidence="1" id="KW-0378">Hydrolase</keyword>
<keyword evidence="1" id="KW-0255">Endonuclease</keyword>
<evidence type="ECO:0000313" key="1">
    <source>
        <dbReference type="EMBL" id="AXH67323.1"/>
    </source>
</evidence>
<dbReference type="GeneID" id="55609579"/>
<proteinExistence type="predicted"/>
<dbReference type="EMBL" id="MH576968">
    <property type="protein sequence ID" value="AXH67323.1"/>
    <property type="molecule type" value="Genomic_DNA"/>
</dbReference>
<dbReference type="Proteomes" id="UP000260216">
    <property type="component" value="Segment"/>
</dbReference>
<dbReference type="GO" id="GO:0004519">
    <property type="term" value="F:endonuclease activity"/>
    <property type="evidence" value="ECO:0007669"/>
    <property type="project" value="UniProtKB-KW"/>
</dbReference>
<accession>A0A345MA02</accession>
<name>A0A345MA02_9CAUD</name>
<organism evidence="1 2">
    <name type="scientific">Streptomyces phage Wofford</name>
    <dbReference type="NCBI Taxonomy" id="2283267"/>
    <lineage>
        <taxon>Viruses</taxon>
        <taxon>Duplodnaviria</taxon>
        <taxon>Heunggongvirae</taxon>
        <taxon>Uroviricota</taxon>
        <taxon>Caudoviricetes</taxon>
        <taxon>Stanwilliamsviridae</taxon>
        <taxon>Boydwoodruffvirinae</taxon>
        <taxon>Karimacvirus</taxon>
        <taxon>Karimacvirus wofford</taxon>
        <taxon>Streptomyces virus Wofford</taxon>
    </lineage>
</organism>
<protein>
    <submittedName>
        <fullName evidence="1">HNH endonuclease</fullName>
    </submittedName>
</protein>
<keyword evidence="1" id="KW-0540">Nuclease</keyword>
<keyword evidence="2" id="KW-1185">Reference proteome</keyword>